<dbReference type="RefSeq" id="WP_010350723.1">
    <property type="nucleotide sequence ID" value="NZ_BCMK01000062.1"/>
</dbReference>
<feature type="domain" description="DUF397" evidence="1">
    <location>
        <begin position="17"/>
        <end position="68"/>
    </location>
</feature>
<keyword evidence="4" id="KW-1185">Reference proteome</keyword>
<reference evidence="2 4" key="1">
    <citation type="journal article" date="2023" name="Microb. Genom.">
        <title>Mesoterricola silvestris gen. nov., sp. nov., Mesoterricola sediminis sp. nov., Geothrix oryzae sp. nov., Geothrix edaphica sp. nov., Geothrix rubra sp. nov., and Geothrix limicola sp. nov., six novel members of Acidobacteriota isolated from soils.</title>
        <authorList>
            <person name="Weisberg A.J."/>
            <person name="Pearce E."/>
            <person name="Kramer C.G."/>
            <person name="Chang J.H."/>
            <person name="Clarke C.R."/>
        </authorList>
    </citation>
    <scope>NUCLEOTIDE SEQUENCE</scope>
    <source>
        <strain evidence="3 4">NB05-1H</strain>
        <strain evidence="2">NRRL_B-16521</strain>
    </source>
</reference>
<name>A0AAP6ELD6_9ACTN</name>
<dbReference type="EMBL" id="JARAWP010000001">
    <property type="protein sequence ID" value="MDX3016288.1"/>
    <property type="molecule type" value="Genomic_DNA"/>
</dbReference>
<dbReference type="EMBL" id="JARAWC010000077">
    <property type="protein sequence ID" value="MDX2966994.1"/>
    <property type="molecule type" value="Genomic_DNA"/>
</dbReference>
<sequence>MNRHPITVKASSLAGVAWVKSSYSNGGGNCVEATPLPTAIALRDSKNPDGPALLMPPAAFRTFLTGVRDGRFSA</sequence>
<organism evidence="2 5">
    <name type="scientific">Streptomyces acidiscabies</name>
    <dbReference type="NCBI Taxonomy" id="42234"/>
    <lineage>
        <taxon>Bacteria</taxon>
        <taxon>Bacillati</taxon>
        <taxon>Actinomycetota</taxon>
        <taxon>Actinomycetes</taxon>
        <taxon>Kitasatosporales</taxon>
        <taxon>Streptomycetaceae</taxon>
        <taxon>Streptomyces</taxon>
    </lineage>
</organism>
<dbReference type="Proteomes" id="UP001272987">
    <property type="component" value="Unassembled WGS sequence"/>
</dbReference>
<dbReference type="Pfam" id="PF04149">
    <property type="entry name" value="DUF397"/>
    <property type="match status" value="1"/>
</dbReference>
<evidence type="ECO:0000313" key="5">
    <source>
        <dbReference type="Proteomes" id="UP001282288"/>
    </source>
</evidence>
<accession>A0AAP6ELD6</accession>
<dbReference type="AlphaFoldDB" id="A0AAP6ELD6"/>
<comment type="caution">
    <text evidence="2">The sequence shown here is derived from an EMBL/GenBank/DDBJ whole genome shotgun (WGS) entry which is preliminary data.</text>
</comment>
<evidence type="ECO:0000313" key="2">
    <source>
        <dbReference type="EMBL" id="MDX2966994.1"/>
    </source>
</evidence>
<evidence type="ECO:0000313" key="4">
    <source>
        <dbReference type="Proteomes" id="UP001272987"/>
    </source>
</evidence>
<dbReference type="InterPro" id="IPR007278">
    <property type="entry name" value="DUF397"/>
</dbReference>
<dbReference type="GeneID" id="69804658"/>
<evidence type="ECO:0000313" key="3">
    <source>
        <dbReference type="EMBL" id="MDX3016288.1"/>
    </source>
</evidence>
<dbReference type="Proteomes" id="UP001282288">
    <property type="component" value="Unassembled WGS sequence"/>
</dbReference>
<protein>
    <submittedName>
        <fullName evidence="2">DUF397 domain-containing protein</fullName>
    </submittedName>
</protein>
<evidence type="ECO:0000259" key="1">
    <source>
        <dbReference type="Pfam" id="PF04149"/>
    </source>
</evidence>
<proteinExistence type="predicted"/>
<gene>
    <name evidence="2" type="ORF">PV399_45965</name>
    <name evidence="3" type="ORF">PV666_00090</name>
</gene>